<dbReference type="Proteomes" id="UP000694867">
    <property type="component" value="Unplaced"/>
</dbReference>
<feature type="domain" description="Homeobox" evidence="9">
    <location>
        <begin position="162"/>
        <end position="222"/>
    </location>
</feature>
<keyword evidence="10" id="KW-1185">Reference proteome</keyword>
<dbReference type="InterPro" id="IPR017970">
    <property type="entry name" value="Homeobox_CS"/>
</dbReference>
<dbReference type="PROSITE" id="PS00027">
    <property type="entry name" value="HOMEOBOX_1"/>
    <property type="match status" value="1"/>
</dbReference>
<organism evidence="10 11">
    <name type="scientific">Galendromus occidentalis</name>
    <name type="common">western predatory mite</name>
    <dbReference type="NCBI Taxonomy" id="34638"/>
    <lineage>
        <taxon>Eukaryota</taxon>
        <taxon>Metazoa</taxon>
        <taxon>Ecdysozoa</taxon>
        <taxon>Arthropoda</taxon>
        <taxon>Chelicerata</taxon>
        <taxon>Arachnida</taxon>
        <taxon>Acari</taxon>
        <taxon>Parasitiformes</taxon>
        <taxon>Mesostigmata</taxon>
        <taxon>Gamasina</taxon>
        <taxon>Phytoseioidea</taxon>
        <taxon>Phytoseiidae</taxon>
        <taxon>Typhlodrominae</taxon>
        <taxon>Galendromus</taxon>
    </lineage>
</organism>
<dbReference type="RefSeq" id="XP_003745853.1">
    <property type="nucleotide sequence ID" value="XM_003745805.1"/>
</dbReference>
<feature type="compositionally biased region" description="Basic and acidic residues" evidence="8">
    <location>
        <begin position="221"/>
        <end position="231"/>
    </location>
</feature>
<dbReference type="Gene3D" id="1.10.10.60">
    <property type="entry name" value="Homeodomain-like"/>
    <property type="match status" value="1"/>
</dbReference>
<evidence type="ECO:0000313" key="10">
    <source>
        <dbReference type="Proteomes" id="UP000694867"/>
    </source>
</evidence>
<dbReference type="InterPro" id="IPR001356">
    <property type="entry name" value="HD"/>
</dbReference>
<evidence type="ECO:0000256" key="3">
    <source>
        <dbReference type="ARBA" id="ARBA00023155"/>
    </source>
</evidence>
<dbReference type="GO" id="GO:0000981">
    <property type="term" value="F:DNA-binding transcription factor activity, RNA polymerase II-specific"/>
    <property type="evidence" value="ECO:0007669"/>
    <property type="project" value="InterPro"/>
</dbReference>
<dbReference type="GeneID" id="100897849"/>
<evidence type="ECO:0000256" key="1">
    <source>
        <dbReference type="ARBA" id="ARBA00004123"/>
    </source>
</evidence>
<proteinExistence type="inferred from homology"/>
<evidence type="ECO:0000256" key="2">
    <source>
        <dbReference type="ARBA" id="ARBA00023125"/>
    </source>
</evidence>
<dbReference type="AlphaFoldDB" id="A0AAJ6QW75"/>
<dbReference type="Pfam" id="PF00046">
    <property type="entry name" value="Homeodomain"/>
    <property type="match status" value="1"/>
</dbReference>
<keyword evidence="3 6" id="KW-0371">Homeobox</keyword>
<evidence type="ECO:0000256" key="8">
    <source>
        <dbReference type="SAM" id="MobiDB-lite"/>
    </source>
</evidence>
<feature type="region of interest" description="Disordered" evidence="8">
    <location>
        <begin position="1"/>
        <end position="32"/>
    </location>
</feature>
<dbReference type="PRINTS" id="PR00031">
    <property type="entry name" value="HTHREPRESSR"/>
</dbReference>
<evidence type="ECO:0000256" key="5">
    <source>
        <dbReference type="ARBA" id="ARBA00038504"/>
    </source>
</evidence>
<feature type="region of interest" description="Disordered" evidence="8">
    <location>
        <begin position="52"/>
        <end position="74"/>
    </location>
</feature>
<dbReference type="InterPro" id="IPR020479">
    <property type="entry name" value="HD_metazoa"/>
</dbReference>
<dbReference type="GO" id="GO:0005634">
    <property type="term" value="C:nucleus"/>
    <property type="evidence" value="ECO:0007669"/>
    <property type="project" value="UniProtKB-SubCell"/>
</dbReference>
<comment type="subcellular location">
    <subcellularLocation>
        <location evidence="1 6 7">Nucleus</location>
    </subcellularLocation>
</comment>
<dbReference type="SUPFAM" id="SSF46689">
    <property type="entry name" value="Homeodomain-like"/>
    <property type="match status" value="1"/>
</dbReference>
<evidence type="ECO:0000313" key="11">
    <source>
        <dbReference type="RefSeq" id="XP_003745853.1"/>
    </source>
</evidence>
<evidence type="ECO:0000256" key="7">
    <source>
        <dbReference type="RuleBase" id="RU000682"/>
    </source>
</evidence>
<comment type="similarity">
    <text evidence="5">Belongs to the H2.0 homeobox family.</text>
</comment>
<dbReference type="PROSITE" id="PS50071">
    <property type="entry name" value="HOMEOBOX_2"/>
    <property type="match status" value="1"/>
</dbReference>
<evidence type="ECO:0000256" key="6">
    <source>
        <dbReference type="PROSITE-ProRule" id="PRU00108"/>
    </source>
</evidence>
<name>A0AAJ6QW75_9ACAR</name>
<reference evidence="11" key="1">
    <citation type="submission" date="2025-08" db="UniProtKB">
        <authorList>
            <consortium name="RefSeq"/>
        </authorList>
    </citation>
    <scope>IDENTIFICATION</scope>
</reference>
<dbReference type="InterPro" id="IPR051662">
    <property type="entry name" value="H2.0_Homeobox_NeuralPatt"/>
</dbReference>
<sequence>MTDVDASSDSDSVDVEEPLELKHHHHRHLHQTEPIELRRATMFSMARILEHHRNESSTQTKTEAEETPPPKPLNFSIDAILERNDFPKAERSPSPFELPIQPLCPFPPGDIVPCFDNIYYMTNMMQGASSGGLRSPVSTTGGNPFVMSPSAFPWTASRGKPRRGMMRRAVFSDAQRSGLERRFQIQKYISKPDRRKLAEKLGLKDSQVKIWFQNRRMKWRNSREKAGETREQTLPNRRNPDLSHPKPVNSHLSSASVTVPLVPSPPMPQSLVLPKRLLAPDSPFLDREDEAFDHSKGAFERPSSSPASQDHFPMALS</sequence>
<keyword evidence="2 6" id="KW-0238">DNA-binding</keyword>
<feature type="region of interest" description="Disordered" evidence="8">
    <location>
        <begin position="221"/>
        <end position="261"/>
    </location>
</feature>
<gene>
    <name evidence="11" type="primary">LOC100897849</name>
</gene>
<dbReference type="GO" id="GO:0003677">
    <property type="term" value="F:DNA binding"/>
    <property type="evidence" value="ECO:0007669"/>
    <property type="project" value="UniProtKB-UniRule"/>
</dbReference>
<protein>
    <submittedName>
        <fullName evidence="11">Homeobox protein DBX1</fullName>
    </submittedName>
</protein>
<evidence type="ECO:0000259" key="9">
    <source>
        <dbReference type="PROSITE" id="PS50071"/>
    </source>
</evidence>
<feature type="compositionally biased region" description="Acidic residues" evidence="8">
    <location>
        <begin position="1"/>
        <end position="18"/>
    </location>
</feature>
<keyword evidence="4 6" id="KW-0539">Nucleus</keyword>
<dbReference type="KEGG" id="goe:100897849"/>
<feature type="region of interest" description="Disordered" evidence="8">
    <location>
        <begin position="284"/>
        <end position="317"/>
    </location>
</feature>
<feature type="DNA-binding region" description="Homeobox" evidence="6">
    <location>
        <begin position="164"/>
        <end position="223"/>
    </location>
</feature>
<dbReference type="PRINTS" id="PR00024">
    <property type="entry name" value="HOMEOBOX"/>
</dbReference>
<dbReference type="PANTHER" id="PTHR24331">
    <property type="entry name" value="DBX"/>
    <property type="match status" value="1"/>
</dbReference>
<dbReference type="CDD" id="cd00086">
    <property type="entry name" value="homeodomain"/>
    <property type="match status" value="1"/>
</dbReference>
<dbReference type="PANTHER" id="PTHR24331:SF0">
    <property type="entry name" value="DBX"/>
    <property type="match status" value="1"/>
</dbReference>
<evidence type="ECO:0000256" key="4">
    <source>
        <dbReference type="ARBA" id="ARBA00023242"/>
    </source>
</evidence>
<accession>A0AAJ6QW75</accession>
<dbReference type="InterPro" id="IPR000047">
    <property type="entry name" value="HTH_motif"/>
</dbReference>
<dbReference type="SMART" id="SM00389">
    <property type="entry name" value="HOX"/>
    <property type="match status" value="1"/>
</dbReference>
<dbReference type="FunFam" id="1.10.10.60:FF:000769">
    <property type="match status" value="1"/>
</dbReference>
<dbReference type="InterPro" id="IPR009057">
    <property type="entry name" value="Homeodomain-like_sf"/>
</dbReference>